<reference evidence="2 3" key="1">
    <citation type="journal article" date="2004" name="Science">
        <title>The genome of the diatom Thalassiosira pseudonana: ecology, evolution, and metabolism.</title>
        <authorList>
            <person name="Armbrust E.V."/>
            <person name="Berges J.A."/>
            <person name="Bowler C."/>
            <person name="Green B.R."/>
            <person name="Martinez D."/>
            <person name="Putnam N.H."/>
            <person name="Zhou S."/>
            <person name="Allen A.E."/>
            <person name="Apt K.E."/>
            <person name="Bechner M."/>
            <person name="Brzezinski M.A."/>
            <person name="Chaal B.K."/>
            <person name="Chiovitti A."/>
            <person name="Davis A.K."/>
            <person name="Demarest M.S."/>
            <person name="Detter J.C."/>
            <person name="Glavina T."/>
            <person name="Goodstein D."/>
            <person name="Hadi M.Z."/>
            <person name="Hellsten U."/>
            <person name="Hildebrand M."/>
            <person name="Jenkins B.D."/>
            <person name="Jurka J."/>
            <person name="Kapitonov V.V."/>
            <person name="Kroger N."/>
            <person name="Lau W.W."/>
            <person name="Lane T.W."/>
            <person name="Larimer F.W."/>
            <person name="Lippmeier J.C."/>
            <person name="Lucas S."/>
            <person name="Medina M."/>
            <person name="Montsant A."/>
            <person name="Obornik M."/>
            <person name="Parker M.S."/>
            <person name="Palenik B."/>
            <person name="Pazour G.J."/>
            <person name="Richardson P.M."/>
            <person name="Rynearson T.A."/>
            <person name="Saito M.A."/>
            <person name="Schwartz D.C."/>
            <person name="Thamatrakoln K."/>
            <person name="Valentin K."/>
            <person name="Vardi A."/>
            <person name="Wilkerson F.P."/>
            <person name="Rokhsar D.S."/>
        </authorList>
    </citation>
    <scope>NUCLEOTIDE SEQUENCE [LARGE SCALE GENOMIC DNA]</scope>
    <source>
        <strain evidence="2 3">CCMP1335</strain>
    </source>
</reference>
<dbReference type="AlphaFoldDB" id="B8BTM5"/>
<gene>
    <name evidence="2" type="ORF">THAPSDRAFT_21157</name>
</gene>
<dbReference type="KEGG" id="tps:THAPSDRAFT_21157"/>
<dbReference type="OMA" id="AEMMGCL"/>
<accession>B8BTM5</accession>
<dbReference type="EMBL" id="CM000639">
    <property type="protein sequence ID" value="EED95121.1"/>
    <property type="molecule type" value="Genomic_DNA"/>
</dbReference>
<reference evidence="2 3" key="2">
    <citation type="journal article" date="2008" name="Nature">
        <title>The Phaeodactylum genome reveals the evolutionary history of diatom genomes.</title>
        <authorList>
            <person name="Bowler C."/>
            <person name="Allen A.E."/>
            <person name="Badger J.H."/>
            <person name="Grimwood J."/>
            <person name="Jabbari K."/>
            <person name="Kuo A."/>
            <person name="Maheswari U."/>
            <person name="Martens C."/>
            <person name="Maumus F."/>
            <person name="Otillar R.P."/>
            <person name="Rayko E."/>
            <person name="Salamov A."/>
            <person name="Vandepoele K."/>
            <person name="Beszteri B."/>
            <person name="Gruber A."/>
            <person name="Heijde M."/>
            <person name="Katinka M."/>
            <person name="Mock T."/>
            <person name="Valentin K."/>
            <person name="Verret F."/>
            <person name="Berges J.A."/>
            <person name="Brownlee C."/>
            <person name="Cadoret J.P."/>
            <person name="Chiovitti A."/>
            <person name="Choi C.J."/>
            <person name="Coesel S."/>
            <person name="De Martino A."/>
            <person name="Detter J.C."/>
            <person name="Durkin C."/>
            <person name="Falciatore A."/>
            <person name="Fournet J."/>
            <person name="Haruta M."/>
            <person name="Huysman M.J."/>
            <person name="Jenkins B.D."/>
            <person name="Jiroutova K."/>
            <person name="Jorgensen R.E."/>
            <person name="Joubert Y."/>
            <person name="Kaplan A."/>
            <person name="Kroger N."/>
            <person name="Kroth P.G."/>
            <person name="La Roche J."/>
            <person name="Lindquist E."/>
            <person name="Lommer M."/>
            <person name="Martin-Jezequel V."/>
            <person name="Lopez P.J."/>
            <person name="Lucas S."/>
            <person name="Mangogna M."/>
            <person name="McGinnis K."/>
            <person name="Medlin L.K."/>
            <person name="Montsant A."/>
            <person name="Oudot-Le Secq M.P."/>
            <person name="Napoli C."/>
            <person name="Obornik M."/>
            <person name="Parker M.S."/>
            <person name="Petit J.L."/>
            <person name="Porcel B.M."/>
            <person name="Poulsen N."/>
            <person name="Robison M."/>
            <person name="Rychlewski L."/>
            <person name="Rynearson T.A."/>
            <person name="Schmutz J."/>
            <person name="Shapiro H."/>
            <person name="Siaut M."/>
            <person name="Stanley M."/>
            <person name="Sussman M.R."/>
            <person name="Taylor A.R."/>
            <person name="Vardi A."/>
            <person name="von Dassow P."/>
            <person name="Vyverman W."/>
            <person name="Willis A."/>
            <person name="Wyrwicz L.S."/>
            <person name="Rokhsar D.S."/>
            <person name="Weissenbach J."/>
            <person name="Armbrust E.V."/>
            <person name="Green B.R."/>
            <person name="Van de Peer Y."/>
            <person name="Grigoriev I.V."/>
        </authorList>
    </citation>
    <scope>NUCLEOTIDE SEQUENCE [LARGE SCALE GENOMIC DNA]</scope>
    <source>
        <strain evidence="2 3">CCMP1335</strain>
    </source>
</reference>
<proteinExistence type="predicted"/>
<sequence>MSTILLFSTSPHYIAASSTYHASPTMDRHRNQRSILEDPIRRAKNALSPMAFVHRAHMSLAIRGGETTEETDVSLLDTSITTTSETEEVHSNDIDVVDEMSYATIGILDLVHSDTEGDIVQSNSKILLSTPGITSQLSNEWWGVDTEQGGGDAEVRYNINLAVAEMMGCLCHGMVLHLPLKISDSTSLESNQLDDVLYCIAEGMIRRLKSATFTSSEVILPLVLAFSGEHLVNNDQDEVSNVHEYIQAYLDLAIQKAWEHRQGGMFAIAPKCKVKVHWADTSIAETAAWELAEGCTRVLAGSYQEQVDSTSDKSSDWLSSMEKENLSENLVPQRLFGVLATKLMEDCKATSVRWEKLTTPGMNMNGFTETTSVDGNPSTDMNESEPSRQISPEFRDQVEMLMAVAFVDAEELLYEIENKLDGALLDGDHETPLLEFASYADAMLGDISLSFATLFNAVGSLADDDLEWAEAQRLATLKQVAETGLHRLFNFHLQSLRDHFGQWYEKTLDDPSSEVSDQKASNRMRQEAARRAEEEFTKAAFGAVPSVCRHPDGELCEEMAPMYSCVEALKGLLEDMYEATLTRGLEEEELHEIMDVSAEDEMSDKESNTQLSDAPSRVGLRQLIKNIKEKRKQRGQARWYERLAGKALLIGVNYVQGWIVLQALRREARKRDLAMPKFPLF</sequence>
<dbReference type="GeneID" id="7442236"/>
<dbReference type="PaxDb" id="35128-Thaps21157"/>
<keyword evidence="3" id="KW-1185">Reference proteome</keyword>
<evidence type="ECO:0000313" key="2">
    <source>
        <dbReference type="EMBL" id="EED95121.1"/>
    </source>
</evidence>
<name>B8BTM5_THAPS</name>
<feature type="compositionally biased region" description="Polar residues" evidence="1">
    <location>
        <begin position="363"/>
        <end position="381"/>
    </location>
</feature>
<feature type="region of interest" description="Disordered" evidence="1">
    <location>
        <begin position="363"/>
        <end position="388"/>
    </location>
</feature>
<organism evidence="2 3">
    <name type="scientific">Thalassiosira pseudonana</name>
    <name type="common">Marine diatom</name>
    <name type="synonym">Cyclotella nana</name>
    <dbReference type="NCBI Taxonomy" id="35128"/>
    <lineage>
        <taxon>Eukaryota</taxon>
        <taxon>Sar</taxon>
        <taxon>Stramenopiles</taxon>
        <taxon>Ochrophyta</taxon>
        <taxon>Bacillariophyta</taxon>
        <taxon>Coscinodiscophyceae</taxon>
        <taxon>Thalassiosirophycidae</taxon>
        <taxon>Thalassiosirales</taxon>
        <taxon>Thalassiosiraceae</taxon>
        <taxon>Thalassiosira</taxon>
    </lineage>
</organism>
<dbReference type="Proteomes" id="UP000001449">
    <property type="component" value="Chromosome 2"/>
</dbReference>
<dbReference type="InParanoid" id="B8BTM5"/>
<evidence type="ECO:0000313" key="3">
    <source>
        <dbReference type="Proteomes" id="UP000001449"/>
    </source>
</evidence>
<evidence type="ECO:0000256" key="1">
    <source>
        <dbReference type="SAM" id="MobiDB-lite"/>
    </source>
</evidence>
<protein>
    <submittedName>
        <fullName evidence="2">Uncharacterized protein</fullName>
    </submittedName>
</protein>
<dbReference type="RefSeq" id="XP_002287678.1">
    <property type="nucleotide sequence ID" value="XM_002287642.1"/>
</dbReference>
<dbReference type="HOGENOM" id="CLU_404164_0_0_1"/>
<dbReference type="eggNOG" id="ENOG502STDA">
    <property type="taxonomic scope" value="Eukaryota"/>
</dbReference>